<sequence>MDFSPTPPIEVPDVITEETDLSFLDKPAWRQGRAVDGVRGYLKPGLGANGAFIRLSMCKNGGLLDLEYAFTFEQRLEHACCQISLVCLPETFIEEFSYLGLDYSIVERNASRTTIDVDGGRSSLCWESDGGFALLWRTDRGLEFDLEKELDKARNHKD</sequence>
<gene>
    <name evidence="1" type="ORF">DLJ54_10045</name>
</gene>
<reference evidence="1 2" key="1">
    <citation type="journal article" date="2018" name="Syst. Appl. Microbiol.">
        <title>Corynebacterium heidelbergense sp. nov., isolated from the preen glands of Egyptian geese (Alopochen aegyptiacus).</title>
        <authorList>
            <person name="Braun M.S."/>
            <person name="Wang E."/>
            <person name="Zimmermann S."/>
            <person name="Wink M."/>
        </authorList>
    </citation>
    <scope>NUCLEOTIDE SEQUENCE [LARGE SCALE GENOMIC DNA]</scope>
    <source>
        <strain evidence="1 2">647</strain>
    </source>
</reference>
<name>A0A364V3C0_9CORY</name>
<protein>
    <submittedName>
        <fullName evidence="1">Uncharacterized protein</fullName>
    </submittedName>
</protein>
<dbReference type="AlphaFoldDB" id="A0A364V3C0"/>
<organism evidence="1 2">
    <name type="scientific">Corynebacterium heidelbergense</name>
    <dbReference type="NCBI Taxonomy" id="2055947"/>
    <lineage>
        <taxon>Bacteria</taxon>
        <taxon>Bacillati</taxon>
        <taxon>Actinomycetota</taxon>
        <taxon>Actinomycetes</taxon>
        <taxon>Mycobacteriales</taxon>
        <taxon>Corynebacteriaceae</taxon>
        <taxon>Corynebacterium</taxon>
    </lineage>
</organism>
<comment type="caution">
    <text evidence="1">The sequence shown here is derived from an EMBL/GenBank/DDBJ whole genome shotgun (WGS) entry which is preliminary data.</text>
</comment>
<evidence type="ECO:0000313" key="1">
    <source>
        <dbReference type="EMBL" id="RAV31122.1"/>
    </source>
</evidence>
<dbReference type="EMBL" id="QHCV01000192">
    <property type="protein sequence ID" value="RAV31122.1"/>
    <property type="molecule type" value="Genomic_DNA"/>
</dbReference>
<dbReference type="Proteomes" id="UP000251577">
    <property type="component" value="Unassembled WGS sequence"/>
</dbReference>
<dbReference type="RefSeq" id="WP_113631538.1">
    <property type="nucleotide sequence ID" value="NZ_QHCV01000192.1"/>
</dbReference>
<keyword evidence="2" id="KW-1185">Reference proteome</keyword>
<evidence type="ECO:0000313" key="2">
    <source>
        <dbReference type="Proteomes" id="UP000251577"/>
    </source>
</evidence>
<accession>A0A364V3C0</accession>
<proteinExistence type="predicted"/>